<keyword evidence="8" id="KW-0812">Transmembrane</keyword>
<dbReference type="SMART" id="SM00387">
    <property type="entry name" value="HATPase_c"/>
    <property type="match status" value="1"/>
</dbReference>
<dbReference type="PROSITE" id="PS50109">
    <property type="entry name" value="HIS_KIN"/>
    <property type="match status" value="1"/>
</dbReference>
<dbReference type="InterPro" id="IPR036890">
    <property type="entry name" value="HATPase_C_sf"/>
</dbReference>
<dbReference type="EC" id="2.7.13.3" evidence="3"/>
<evidence type="ECO:0000256" key="6">
    <source>
        <dbReference type="ARBA" id="ARBA00022777"/>
    </source>
</evidence>
<dbReference type="SUPFAM" id="SSF47384">
    <property type="entry name" value="Homodimeric domain of signal transducing histidine kinase"/>
    <property type="match status" value="1"/>
</dbReference>
<keyword evidence="13" id="KW-1185">Reference proteome</keyword>
<dbReference type="Gene3D" id="3.30.565.10">
    <property type="entry name" value="Histidine kinase-like ATPase, C-terminal domain"/>
    <property type="match status" value="1"/>
</dbReference>
<dbReference type="Pfam" id="PF02518">
    <property type="entry name" value="HATPase_c"/>
    <property type="match status" value="1"/>
</dbReference>
<organism evidence="12 13">
    <name type="scientific">Massilia violaceinigra</name>
    <dbReference type="NCBI Taxonomy" id="2045208"/>
    <lineage>
        <taxon>Bacteria</taxon>
        <taxon>Pseudomonadati</taxon>
        <taxon>Pseudomonadota</taxon>
        <taxon>Betaproteobacteria</taxon>
        <taxon>Burkholderiales</taxon>
        <taxon>Oxalobacteraceae</taxon>
        <taxon>Telluria group</taxon>
        <taxon>Massilia</taxon>
    </lineage>
</organism>
<dbReference type="EMBL" id="CP024608">
    <property type="protein sequence ID" value="ATQ74921.1"/>
    <property type="molecule type" value="Genomic_DNA"/>
</dbReference>
<dbReference type="CDD" id="cd00082">
    <property type="entry name" value="HisKA"/>
    <property type="match status" value="1"/>
</dbReference>
<evidence type="ECO:0000256" key="1">
    <source>
        <dbReference type="ARBA" id="ARBA00000085"/>
    </source>
</evidence>
<gene>
    <name evidence="12" type="ORF">CR152_10585</name>
</gene>
<name>A0A2D2DIX9_9BURK</name>
<feature type="transmembrane region" description="Helical" evidence="8">
    <location>
        <begin position="345"/>
        <end position="362"/>
    </location>
</feature>
<dbReference type="InterPro" id="IPR011623">
    <property type="entry name" value="7TMR_DISM_rcpt_extracell_dom1"/>
</dbReference>
<dbReference type="InterPro" id="IPR003660">
    <property type="entry name" value="HAMP_dom"/>
</dbReference>
<keyword evidence="4" id="KW-0597">Phosphoprotein</keyword>
<keyword evidence="5" id="KW-0808">Transferase</keyword>
<dbReference type="Gene3D" id="1.10.287.130">
    <property type="match status" value="1"/>
</dbReference>
<feature type="transmembrane region" description="Helical" evidence="8">
    <location>
        <begin position="291"/>
        <end position="308"/>
    </location>
</feature>
<dbReference type="Pfam" id="PF00512">
    <property type="entry name" value="HisKA"/>
    <property type="match status" value="1"/>
</dbReference>
<dbReference type="CDD" id="cd06225">
    <property type="entry name" value="HAMP"/>
    <property type="match status" value="1"/>
</dbReference>
<feature type="transmembrane region" description="Helical" evidence="8">
    <location>
        <begin position="256"/>
        <end position="279"/>
    </location>
</feature>
<keyword evidence="7" id="KW-0902">Two-component regulatory system</keyword>
<comment type="subcellular location">
    <subcellularLocation>
        <location evidence="2">Membrane</location>
    </subcellularLocation>
</comment>
<keyword evidence="9" id="KW-0732">Signal</keyword>
<dbReference type="Proteomes" id="UP000229897">
    <property type="component" value="Chromosome"/>
</dbReference>
<proteinExistence type="predicted"/>
<dbReference type="GO" id="GO:0005886">
    <property type="term" value="C:plasma membrane"/>
    <property type="evidence" value="ECO:0007669"/>
    <property type="project" value="TreeGrafter"/>
</dbReference>
<evidence type="ECO:0000313" key="13">
    <source>
        <dbReference type="Proteomes" id="UP000229897"/>
    </source>
</evidence>
<feature type="transmembrane region" description="Helical" evidence="8">
    <location>
        <begin position="224"/>
        <end position="244"/>
    </location>
</feature>
<dbReference type="SMART" id="SM00388">
    <property type="entry name" value="HisKA"/>
    <property type="match status" value="1"/>
</dbReference>
<dbReference type="OrthoDB" id="9804645at2"/>
<dbReference type="SUPFAM" id="SSF55874">
    <property type="entry name" value="ATPase domain of HSP90 chaperone/DNA topoisomerase II/histidine kinase"/>
    <property type="match status" value="1"/>
</dbReference>
<dbReference type="PRINTS" id="PR00344">
    <property type="entry name" value="BCTRLSENSOR"/>
</dbReference>
<evidence type="ECO:0000256" key="8">
    <source>
        <dbReference type="SAM" id="Phobius"/>
    </source>
</evidence>
<dbReference type="GO" id="GO:0016036">
    <property type="term" value="P:cellular response to phosphate starvation"/>
    <property type="evidence" value="ECO:0007669"/>
    <property type="project" value="TreeGrafter"/>
</dbReference>
<dbReference type="InterPro" id="IPR011622">
    <property type="entry name" value="7TMR_DISM_rcpt_extracell_dom2"/>
</dbReference>
<feature type="transmembrane region" description="Helical" evidence="8">
    <location>
        <begin position="314"/>
        <end position="336"/>
    </location>
</feature>
<dbReference type="PANTHER" id="PTHR45453:SF1">
    <property type="entry name" value="PHOSPHATE REGULON SENSOR PROTEIN PHOR"/>
    <property type="match status" value="1"/>
</dbReference>
<dbReference type="RefSeq" id="WP_099874896.1">
    <property type="nucleotide sequence ID" value="NZ_CP024608.1"/>
</dbReference>
<evidence type="ECO:0000256" key="7">
    <source>
        <dbReference type="ARBA" id="ARBA00023012"/>
    </source>
</evidence>
<dbReference type="InterPro" id="IPR005467">
    <property type="entry name" value="His_kinase_dom"/>
</dbReference>
<accession>A0A2D2DIX9</accession>
<evidence type="ECO:0000313" key="12">
    <source>
        <dbReference type="EMBL" id="ATQ74921.1"/>
    </source>
</evidence>
<comment type="catalytic activity">
    <reaction evidence="1">
        <text>ATP + protein L-histidine = ADP + protein N-phospho-L-histidine.</text>
        <dbReference type="EC" id="2.7.13.3"/>
    </reaction>
</comment>
<evidence type="ECO:0000256" key="4">
    <source>
        <dbReference type="ARBA" id="ARBA00022553"/>
    </source>
</evidence>
<protein>
    <recommendedName>
        <fullName evidence="3">histidine kinase</fullName>
        <ecNumber evidence="3">2.7.13.3</ecNumber>
    </recommendedName>
</protein>
<dbReference type="InterPro" id="IPR036097">
    <property type="entry name" value="HisK_dim/P_sf"/>
</dbReference>
<dbReference type="AlphaFoldDB" id="A0A2D2DIX9"/>
<keyword evidence="8" id="KW-1133">Transmembrane helix</keyword>
<feature type="transmembrane region" description="Helical" evidence="8">
    <location>
        <begin position="195"/>
        <end position="217"/>
    </location>
</feature>
<feature type="chain" id="PRO_5013541302" description="histidine kinase" evidence="9">
    <location>
        <begin position="27"/>
        <end position="715"/>
    </location>
</feature>
<dbReference type="Pfam" id="PF07695">
    <property type="entry name" value="7TMR-DISM_7TM"/>
    <property type="match status" value="1"/>
</dbReference>
<feature type="signal peptide" evidence="9">
    <location>
        <begin position="1"/>
        <end position="26"/>
    </location>
</feature>
<dbReference type="Pfam" id="PF07696">
    <property type="entry name" value="7TMR-DISMED2"/>
    <property type="match status" value="1"/>
</dbReference>
<dbReference type="InterPro" id="IPR050351">
    <property type="entry name" value="BphY/WalK/GraS-like"/>
</dbReference>
<feature type="domain" description="HAMP" evidence="11">
    <location>
        <begin position="443"/>
        <end position="489"/>
    </location>
</feature>
<dbReference type="Gene3D" id="2.60.40.2380">
    <property type="match status" value="1"/>
</dbReference>
<dbReference type="GO" id="GO:0004721">
    <property type="term" value="F:phosphoprotein phosphatase activity"/>
    <property type="evidence" value="ECO:0007669"/>
    <property type="project" value="TreeGrafter"/>
</dbReference>
<evidence type="ECO:0000256" key="9">
    <source>
        <dbReference type="SAM" id="SignalP"/>
    </source>
</evidence>
<dbReference type="PROSITE" id="PS50885">
    <property type="entry name" value="HAMP"/>
    <property type="match status" value="1"/>
</dbReference>
<dbReference type="PANTHER" id="PTHR45453">
    <property type="entry name" value="PHOSPHATE REGULON SENSOR PROTEIN PHOR"/>
    <property type="match status" value="1"/>
</dbReference>
<evidence type="ECO:0000259" key="11">
    <source>
        <dbReference type="PROSITE" id="PS50885"/>
    </source>
</evidence>
<evidence type="ECO:0000256" key="5">
    <source>
        <dbReference type="ARBA" id="ARBA00022679"/>
    </source>
</evidence>
<evidence type="ECO:0000256" key="3">
    <source>
        <dbReference type="ARBA" id="ARBA00012438"/>
    </source>
</evidence>
<evidence type="ECO:0000259" key="10">
    <source>
        <dbReference type="PROSITE" id="PS50109"/>
    </source>
</evidence>
<dbReference type="KEGG" id="mass:CR152_10585"/>
<sequence>MLFSLHAIRHLVLFATCVLMCFSAEATDSVASVSLKQSGDLSGETLGLRYLRDTRQTLTIGELRKLSEGQFSVVRQRDVNQRFQRGDYWLKTSVHNASKASMTWVLRHPMPITDYVDYWIFTNGALVTHAAGGDRTLMSDRQIPYRIASVRHTSEAGQVSEVYIRLRNKQAAPMHLVFALSDEVTFLRKISNDQLLMGVLYGIPCALVVYALCGWFINGTPSSLVYAGYVLAIMGSWLGINGQLAEYVFVDKPDIANFMLVVFFLLATIANCMFVREFLQTKRFMPRFDKYFGGVIILAIAGIVLRALGLQVAVIQVTIVLLLTHAIAPVVAILVLRGRAVFTRWYLVAQLVYNAALLIGIAGVRFAELSYENYFFYCQLAFIAEVVLLGVAQQDRVRILQREKSAFEQKYNTALQVNNAELAKQLEQRTCQLREAQQRSEFMAAVKTTTGRIANGEFGVRLAPGESPELADLASNVNVMAASLSRLEGARKRWIADISHELRIPLFSLLCETEALLDGVRTINKRAIASIHEEVMRLSRLVSDLHEVALTYLRPLPCTFTSWQLEALLMKKKSEYVRYAQEKGLRFSVHMPPGALLVKWDKGRFEQLLDNLVQNSISYTDAPGAVTLSIKPGPQRVTITLEDTSPGIDPADAKHLFEPLYRADIARSRRAGGSGLGLSICQAIIHAHLGNITAEPSPMGGLAIRIDLPHSTDKI</sequence>
<feature type="domain" description="Histidine kinase" evidence="10">
    <location>
        <begin position="497"/>
        <end position="712"/>
    </location>
</feature>
<dbReference type="InterPro" id="IPR003594">
    <property type="entry name" value="HATPase_dom"/>
</dbReference>
<dbReference type="GO" id="GO:0000155">
    <property type="term" value="F:phosphorelay sensor kinase activity"/>
    <property type="evidence" value="ECO:0007669"/>
    <property type="project" value="InterPro"/>
</dbReference>
<dbReference type="InterPro" id="IPR003661">
    <property type="entry name" value="HisK_dim/P_dom"/>
</dbReference>
<evidence type="ECO:0000256" key="2">
    <source>
        <dbReference type="ARBA" id="ARBA00004370"/>
    </source>
</evidence>
<keyword evidence="8" id="KW-0472">Membrane</keyword>
<dbReference type="InterPro" id="IPR004358">
    <property type="entry name" value="Sig_transdc_His_kin-like_C"/>
</dbReference>
<keyword evidence="6" id="KW-0418">Kinase</keyword>
<reference evidence="12" key="1">
    <citation type="submission" date="2017-10" db="EMBL/GenBank/DDBJ databases">
        <title>Massilia psychrophilum sp. nov., a novel purple-pigmented bacterium isolated from Tianshan glacier, Xinjiang Municipality, China.</title>
        <authorList>
            <person name="Wang H."/>
        </authorList>
    </citation>
    <scope>NUCLEOTIDE SEQUENCE [LARGE SCALE GENOMIC DNA]</scope>
    <source>
        <strain evidence="12">B2</strain>
    </source>
</reference>